<keyword evidence="4 10" id="KW-0963">Cytoplasm</keyword>
<keyword evidence="15" id="KW-1185">Reference proteome</keyword>
<comment type="function">
    <text evidence="10">Confers DNA tethering and processivity to DNA polymerases and other proteins. Acts as a clamp, forming a ring around DNA (a reaction catalyzed by the clamp-loading complex) which diffuses in an ATP-independent manner freely and bidirectionally along dsDNA. Initially characterized for its ability to contact the catalytic subunit of DNA polymerase III (Pol III), a complex, multichain enzyme responsible for most of the replicative synthesis in bacteria; Pol III exhibits 3'-5' exonuclease proofreading activity. The beta chain is required for initiation of replication as well as for processivity of DNA replication.</text>
</comment>
<evidence type="ECO:0000259" key="11">
    <source>
        <dbReference type="Pfam" id="PF00712"/>
    </source>
</evidence>
<dbReference type="NCBIfam" id="TIGR00663">
    <property type="entry name" value="dnan"/>
    <property type="match status" value="1"/>
</dbReference>
<accession>A0ABV6GJ80</accession>
<dbReference type="Gene3D" id="3.10.150.10">
    <property type="entry name" value="DNA Polymerase III, subunit A, domain 2"/>
    <property type="match status" value="1"/>
</dbReference>
<evidence type="ECO:0000259" key="12">
    <source>
        <dbReference type="Pfam" id="PF02767"/>
    </source>
</evidence>
<evidence type="ECO:0000256" key="2">
    <source>
        <dbReference type="ARBA" id="ARBA00010752"/>
    </source>
</evidence>
<name>A0ABV6GJ80_9BACI</name>
<dbReference type="Pfam" id="PF00712">
    <property type="entry name" value="DNA_pol3_beta"/>
    <property type="match status" value="1"/>
</dbReference>
<keyword evidence="9" id="KW-0238">DNA-binding</keyword>
<organism evidence="14 15">
    <name type="scientific">Metabacillus herbersteinensis</name>
    <dbReference type="NCBI Taxonomy" id="283816"/>
    <lineage>
        <taxon>Bacteria</taxon>
        <taxon>Bacillati</taxon>
        <taxon>Bacillota</taxon>
        <taxon>Bacilli</taxon>
        <taxon>Bacillales</taxon>
        <taxon>Bacillaceae</taxon>
        <taxon>Metabacillus</taxon>
    </lineage>
</organism>
<evidence type="ECO:0000256" key="3">
    <source>
        <dbReference type="ARBA" id="ARBA00021035"/>
    </source>
</evidence>
<keyword evidence="5 10" id="KW-0808">Transferase</keyword>
<dbReference type="Pfam" id="PF02767">
    <property type="entry name" value="DNA_pol3_beta_2"/>
    <property type="match status" value="1"/>
</dbReference>
<dbReference type="PANTHER" id="PTHR30478">
    <property type="entry name" value="DNA POLYMERASE III SUBUNIT BETA"/>
    <property type="match status" value="1"/>
</dbReference>
<evidence type="ECO:0000313" key="14">
    <source>
        <dbReference type="EMBL" id="MFC0273753.1"/>
    </source>
</evidence>
<keyword evidence="7 10" id="KW-0235">DNA replication</keyword>
<feature type="domain" description="DNA polymerase III beta sliding clamp C-terminal" evidence="13">
    <location>
        <begin position="246"/>
        <end position="366"/>
    </location>
</feature>
<dbReference type="SMART" id="SM00480">
    <property type="entry name" value="POL3Bc"/>
    <property type="match status" value="1"/>
</dbReference>
<comment type="subunit">
    <text evidence="10">Forms a ring-shaped head-to-tail homodimer around DNA.</text>
</comment>
<dbReference type="InterPro" id="IPR022634">
    <property type="entry name" value="DNA_polIII_beta_N"/>
</dbReference>
<dbReference type="Gene3D" id="3.70.10.10">
    <property type="match status" value="1"/>
</dbReference>
<evidence type="ECO:0000259" key="13">
    <source>
        <dbReference type="Pfam" id="PF02768"/>
    </source>
</evidence>
<evidence type="ECO:0000256" key="7">
    <source>
        <dbReference type="ARBA" id="ARBA00022705"/>
    </source>
</evidence>
<dbReference type="InterPro" id="IPR001001">
    <property type="entry name" value="DNA_polIII_beta"/>
</dbReference>
<dbReference type="InterPro" id="IPR046938">
    <property type="entry name" value="DNA_clamp_sf"/>
</dbReference>
<evidence type="ECO:0000256" key="9">
    <source>
        <dbReference type="ARBA" id="ARBA00023125"/>
    </source>
</evidence>
<keyword evidence="8 10" id="KW-0239">DNA-directed DNA polymerase</keyword>
<feature type="domain" description="DNA polymerase III beta sliding clamp central" evidence="12">
    <location>
        <begin position="133"/>
        <end position="243"/>
    </location>
</feature>
<evidence type="ECO:0000313" key="15">
    <source>
        <dbReference type="Proteomes" id="UP001589854"/>
    </source>
</evidence>
<dbReference type="CDD" id="cd00140">
    <property type="entry name" value="beta_clamp"/>
    <property type="match status" value="1"/>
</dbReference>
<keyword evidence="6 10" id="KW-0548">Nucleotidyltransferase</keyword>
<dbReference type="PANTHER" id="PTHR30478:SF0">
    <property type="entry name" value="BETA SLIDING CLAMP"/>
    <property type="match status" value="1"/>
</dbReference>
<reference evidence="14 15" key="1">
    <citation type="submission" date="2024-09" db="EMBL/GenBank/DDBJ databases">
        <authorList>
            <person name="Sun Q."/>
            <person name="Mori K."/>
        </authorList>
    </citation>
    <scope>NUCLEOTIDE SEQUENCE [LARGE SCALE GENOMIC DNA]</scope>
    <source>
        <strain evidence="14 15">CCM 7228</strain>
    </source>
</reference>
<evidence type="ECO:0000256" key="6">
    <source>
        <dbReference type="ARBA" id="ARBA00022695"/>
    </source>
</evidence>
<comment type="caution">
    <text evidence="14">The sequence shown here is derived from an EMBL/GenBank/DDBJ whole genome shotgun (WGS) entry which is preliminary data.</text>
</comment>
<gene>
    <name evidence="14" type="primary">dnaN</name>
    <name evidence="14" type="ORF">ACFFIX_20410</name>
</gene>
<dbReference type="Pfam" id="PF02768">
    <property type="entry name" value="DNA_pol3_beta_3"/>
    <property type="match status" value="1"/>
</dbReference>
<evidence type="ECO:0000256" key="1">
    <source>
        <dbReference type="ARBA" id="ARBA00004496"/>
    </source>
</evidence>
<evidence type="ECO:0000256" key="5">
    <source>
        <dbReference type="ARBA" id="ARBA00022679"/>
    </source>
</evidence>
<dbReference type="GO" id="GO:0003887">
    <property type="term" value="F:DNA-directed DNA polymerase activity"/>
    <property type="evidence" value="ECO:0007669"/>
    <property type="project" value="UniProtKB-EC"/>
</dbReference>
<feature type="domain" description="DNA polymerase III beta sliding clamp N-terminal" evidence="11">
    <location>
        <begin position="1"/>
        <end position="121"/>
    </location>
</feature>
<dbReference type="Proteomes" id="UP001589854">
    <property type="component" value="Unassembled WGS sequence"/>
</dbReference>
<evidence type="ECO:0000256" key="10">
    <source>
        <dbReference type="PIRNR" id="PIRNR000804"/>
    </source>
</evidence>
<dbReference type="EMBL" id="JBHLVO010000024">
    <property type="protein sequence ID" value="MFC0273753.1"/>
    <property type="molecule type" value="Genomic_DNA"/>
</dbReference>
<dbReference type="InterPro" id="IPR022635">
    <property type="entry name" value="DNA_polIII_beta_C"/>
</dbReference>
<sequence length="374" mass="42170">MKFEIKREVLSEVLNNVSKLISSKSSIPILQGILLEVDEDELRLTASNNSETIQHSIPVDGDSVEVFKTGKVVLPKQIVELVKKAKKKVEFNLEGFTTKIKSGKSVFELNCLDAEEFPKLPEVNTTEPNLRLRGTQFSDLIKKTRYAASTSETRPILQGVLFEIQKDCIHLVCTDSHRLGQIKQTCENSSELRIVIPSKALDDVLKTFDLSKDVELFAKDQMILLRNGQTIYFSRLLEGNYPDTSRLIPNDFKSEVQVDRKEFLNSLERIKTLADAADNGKGGVIKMHVNGVLTISTHQAQTGKGRDEVQYSSLEGEDDFTISFSAKYMIDALKTVDCDEVVFKYQGDMRPFLLVPSEQKSYEELQLILPVRTT</sequence>
<dbReference type="RefSeq" id="WP_378937368.1">
    <property type="nucleotide sequence ID" value="NZ_JBHLVO010000024.1"/>
</dbReference>
<comment type="similarity">
    <text evidence="2 10">Belongs to the beta sliding clamp family.</text>
</comment>
<proteinExistence type="inferred from homology"/>
<evidence type="ECO:0000256" key="8">
    <source>
        <dbReference type="ARBA" id="ARBA00022932"/>
    </source>
</evidence>
<dbReference type="InterPro" id="IPR022637">
    <property type="entry name" value="DNA_polIII_beta_cen"/>
</dbReference>
<comment type="subcellular location">
    <subcellularLocation>
        <location evidence="1 10">Cytoplasm</location>
    </subcellularLocation>
</comment>
<dbReference type="SUPFAM" id="SSF55979">
    <property type="entry name" value="DNA clamp"/>
    <property type="match status" value="3"/>
</dbReference>
<dbReference type="PIRSF" id="PIRSF000804">
    <property type="entry name" value="DNA_pol_III_b"/>
    <property type="match status" value="1"/>
</dbReference>
<evidence type="ECO:0000256" key="4">
    <source>
        <dbReference type="ARBA" id="ARBA00022490"/>
    </source>
</evidence>
<protein>
    <recommendedName>
        <fullName evidence="3 10">Beta sliding clamp</fullName>
    </recommendedName>
</protein>